<organism evidence="2 3">
    <name type="scientific">Bimuria novae-zelandiae CBS 107.79</name>
    <dbReference type="NCBI Taxonomy" id="1447943"/>
    <lineage>
        <taxon>Eukaryota</taxon>
        <taxon>Fungi</taxon>
        <taxon>Dikarya</taxon>
        <taxon>Ascomycota</taxon>
        <taxon>Pezizomycotina</taxon>
        <taxon>Dothideomycetes</taxon>
        <taxon>Pleosporomycetidae</taxon>
        <taxon>Pleosporales</taxon>
        <taxon>Massarineae</taxon>
        <taxon>Didymosphaeriaceae</taxon>
        <taxon>Bimuria</taxon>
    </lineage>
</organism>
<evidence type="ECO:0000256" key="1">
    <source>
        <dbReference type="SAM" id="MobiDB-lite"/>
    </source>
</evidence>
<name>A0A6A5VG81_9PLEO</name>
<dbReference type="Proteomes" id="UP000800036">
    <property type="component" value="Unassembled WGS sequence"/>
</dbReference>
<accession>A0A6A5VG81</accession>
<feature type="compositionally biased region" description="Basic and acidic residues" evidence="1">
    <location>
        <begin position="188"/>
        <end position="201"/>
    </location>
</feature>
<keyword evidence="3" id="KW-1185">Reference proteome</keyword>
<feature type="region of interest" description="Disordered" evidence="1">
    <location>
        <begin position="408"/>
        <end position="436"/>
    </location>
</feature>
<feature type="compositionally biased region" description="Basic and acidic residues" evidence="1">
    <location>
        <begin position="277"/>
        <end position="295"/>
    </location>
</feature>
<evidence type="ECO:0000313" key="2">
    <source>
        <dbReference type="EMBL" id="KAF1972287.1"/>
    </source>
</evidence>
<feature type="region of interest" description="Disordered" evidence="1">
    <location>
        <begin position="270"/>
        <end position="304"/>
    </location>
</feature>
<protein>
    <submittedName>
        <fullName evidence="2">Uncharacterized protein</fullName>
    </submittedName>
</protein>
<dbReference type="EMBL" id="ML976688">
    <property type="protein sequence ID" value="KAF1972287.1"/>
    <property type="molecule type" value="Genomic_DNA"/>
</dbReference>
<evidence type="ECO:0000313" key="3">
    <source>
        <dbReference type="Proteomes" id="UP000800036"/>
    </source>
</evidence>
<feature type="compositionally biased region" description="Polar residues" evidence="1">
    <location>
        <begin position="423"/>
        <end position="436"/>
    </location>
</feature>
<feature type="region of interest" description="Disordered" evidence="1">
    <location>
        <begin position="1"/>
        <end position="43"/>
    </location>
</feature>
<feature type="region of interest" description="Disordered" evidence="1">
    <location>
        <begin position="520"/>
        <end position="585"/>
    </location>
</feature>
<dbReference type="AlphaFoldDB" id="A0A6A5VG81"/>
<gene>
    <name evidence="2" type="ORF">BU23DRAFT_165285</name>
</gene>
<feature type="region of interest" description="Disordered" evidence="1">
    <location>
        <begin position="698"/>
        <end position="724"/>
    </location>
</feature>
<feature type="compositionally biased region" description="Polar residues" evidence="1">
    <location>
        <begin position="34"/>
        <end position="43"/>
    </location>
</feature>
<dbReference type="OrthoDB" id="3903267at2759"/>
<sequence length="724" mass="78188">MSGAWNSGGDILDDFDDHHGQSAPWLSLEDGVSTMPQPEDNFSGSHWPTNMLTNAFDVNNQQDAPRALIYDASAATSPFTSQPNPYAYQSAFTNYSAPPLYANPSVYPSYTNSCAPSHSDPSSSASYDDQFMEEYSQDWSSVGSRACIKRENQDDEYLPAFGAEDGADDDDAHDEGAVRQSSKKRKLNKDGKERKARDPRGHLRTWGEQVLTKALIGVVWACGENGVEIPFEQAAQMVDEKCTSGALQQAILKARTKANTQWNMQLPNIKMHWPKKPGSEGKSAHGKSATRDNGKVPRKKPTMMKSTQCNLTTLRGVAGQHILMTAGLEEHAAHDNILPGRHNINNVQVQYAQLPHRPGPVNATNSTTQVDASSGMQSVQDGTASLQHAQHLQGPAEEDVLSGQVIASGSSDAKPRKGDESVPAQSDQTQVAQTQPGQMYIARGPTPEQLQLSPVCPPPPHHSRLMRINSRLSGNGAVRNLESTFAQHVQQSPSSLVQQHHAHQSTAPYDYPDLVLSGPHGPLPGHVSRFPGPGPMLNNGMMSAAGPSSGSKDSSGHRKDSLNPNDPHGLSHPGGTQGSQAHQTSTMSDMTLEWMAPFPREVHDANNRFCRNLEATANDRFANPMQSRTTSAFDSLQQRRQPISRGNDRVPNPFGGYLNDALDVAAPSAVPANDQSMGDCENELDDFYGVGSSVAESTQGLGSGAGSAVNNDPVWNMNWTPTNK</sequence>
<feature type="compositionally biased region" description="Low complexity" evidence="1">
    <location>
        <begin position="540"/>
        <end position="551"/>
    </location>
</feature>
<proteinExistence type="predicted"/>
<feature type="region of interest" description="Disordered" evidence="1">
    <location>
        <begin position="159"/>
        <end position="201"/>
    </location>
</feature>
<reference evidence="2" key="1">
    <citation type="journal article" date="2020" name="Stud. Mycol.">
        <title>101 Dothideomycetes genomes: a test case for predicting lifestyles and emergence of pathogens.</title>
        <authorList>
            <person name="Haridas S."/>
            <person name="Albert R."/>
            <person name="Binder M."/>
            <person name="Bloem J."/>
            <person name="Labutti K."/>
            <person name="Salamov A."/>
            <person name="Andreopoulos B."/>
            <person name="Baker S."/>
            <person name="Barry K."/>
            <person name="Bills G."/>
            <person name="Bluhm B."/>
            <person name="Cannon C."/>
            <person name="Castanera R."/>
            <person name="Culley D."/>
            <person name="Daum C."/>
            <person name="Ezra D."/>
            <person name="Gonzalez J."/>
            <person name="Henrissat B."/>
            <person name="Kuo A."/>
            <person name="Liang C."/>
            <person name="Lipzen A."/>
            <person name="Lutzoni F."/>
            <person name="Magnuson J."/>
            <person name="Mondo S."/>
            <person name="Nolan M."/>
            <person name="Ohm R."/>
            <person name="Pangilinan J."/>
            <person name="Park H.-J."/>
            <person name="Ramirez L."/>
            <person name="Alfaro M."/>
            <person name="Sun H."/>
            <person name="Tritt A."/>
            <person name="Yoshinaga Y."/>
            <person name="Zwiers L.-H."/>
            <person name="Turgeon B."/>
            <person name="Goodwin S."/>
            <person name="Spatafora J."/>
            <person name="Crous P."/>
            <person name="Grigoriev I."/>
        </authorList>
    </citation>
    <scope>NUCLEOTIDE SEQUENCE</scope>
    <source>
        <strain evidence="2">CBS 107.79</strain>
    </source>
</reference>